<evidence type="ECO:0000256" key="1">
    <source>
        <dbReference type="ARBA" id="ARBA00004141"/>
    </source>
</evidence>
<feature type="non-terminal residue" evidence="9">
    <location>
        <position position="1"/>
    </location>
</feature>
<reference evidence="9 10" key="1">
    <citation type="journal article" date="2019" name="Sci. Rep.">
        <title>A high-quality genome of Eragrostis curvula grass provides insights into Poaceae evolution and supports new strategies to enhance forage quality.</title>
        <authorList>
            <person name="Carballo J."/>
            <person name="Santos B.A.C.M."/>
            <person name="Zappacosta D."/>
            <person name="Garbus I."/>
            <person name="Selva J.P."/>
            <person name="Gallo C.A."/>
            <person name="Diaz A."/>
            <person name="Albertini E."/>
            <person name="Caccamo M."/>
            <person name="Echenique V."/>
        </authorList>
    </citation>
    <scope>NUCLEOTIDE SEQUENCE [LARGE SCALE GENOMIC DNA]</scope>
    <source>
        <strain evidence="10">cv. Victoria</strain>
        <tissue evidence="9">Leaf</tissue>
    </source>
</reference>
<dbReference type="GO" id="GO:0015081">
    <property type="term" value="F:sodium ion transmembrane transporter activity"/>
    <property type="evidence" value="ECO:0007669"/>
    <property type="project" value="EnsemblPlants"/>
</dbReference>
<evidence type="ECO:0000256" key="8">
    <source>
        <dbReference type="SAM" id="Phobius"/>
    </source>
</evidence>
<feature type="transmembrane region" description="Helical" evidence="8">
    <location>
        <begin position="42"/>
        <end position="62"/>
    </location>
</feature>
<feature type="transmembrane region" description="Helical" evidence="8">
    <location>
        <begin position="366"/>
        <end position="387"/>
    </location>
</feature>
<comment type="caution">
    <text evidence="9">The sequence shown here is derived from an EMBL/GenBank/DDBJ whole genome shotgun (WGS) entry which is preliminary data.</text>
</comment>
<comment type="subcellular location">
    <subcellularLocation>
        <location evidence="1">Membrane</location>
        <topology evidence="1">Multi-pass membrane protein</topology>
    </subcellularLocation>
</comment>
<feature type="transmembrane region" description="Helical" evidence="8">
    <location>
        <begin position="414"/>
        <end position="435"/>
    </location>
</feature>
<evidence type="ECO:0000256" key="2">
    <source>
        <dbReference type="ARBA" id="ARBA00010864"/>
    </source>
</evidence>
<keyword evidence="10" id="KW-1185">Reference proteome</keyword>
<name>A0A5J9T8K7_9POAL</name>
<dbReference type="Proteomes" id="UP000324897">
    <property type="component" value="Chromosome 3"/>
</dbReference>
<feature type="transmembrane region" description="Helical" evidence="8">
    <location>
        <begin position="320"/>
        <end position="345"/>
    </location>
</feature>
<dbReference type="InterPro" id="IPR051143">
    <property type="entry name" value="TrkH_K-transport"/>
</dbReference>
<dbReference type="Gramene" id="TVU07725">
    <property type="protein sequence ID" value="TVU07725"/>
    <property type="gene ID" value="EJB05_41092"/>
</dbReference>
<dbReference type="PANTHER" id="PTHR31064">
    <property type="entry name" value="POTASSIUM TRANSPORT PROTEIN DDB_G0292412-RELATED"/>
    <property type="match status" value="1"/>
</dbReference>
<accession>A0A5J9T8K7</accession>
<comment type="similarity">
    <text evidence="2">Belongs to the TrkH potassium transport family. HKT (TC 2.A.38.3) subfamily.</text>
</comment>
<dbReference type="GO" id="GO:0005886">
    <property type="term" value="C:plasma membrane"/>
    <property type="evidence" value="ECO:0007669"/>
    <property type="project" value="EnsemblPlants"/>
</dbReference>
<keyword evidence="3" id="KW-0813">Transport</keyword>
<gene>
    <name evidence="9" type="ORF">EJB05_41092</name>
</gene>
<feature type="transmembrane region" description="Helical" evidence="8">
    <location>
        <begin position="183"/>
        <end position="207"/>
    </location>
</feature>
<sequence>MKISFHYEFIHSKMHNFIRVSRYILGLFVFIYKFITSRVHPFFIQLSYFLLITMLGSAFLVSLKPSNPNFSPRYVDMLYLSTSASTVSGLSTVRMEDLSSSQIVVLTLLMFVGGEVFVSFLGLMLRPNHQAKHADPASNKVSSVAVELDTIESASAAIVCQESQLETPSLSGSDRKNSRNVRYLGFVVFGYLAVIHVLGFLLVFLYITRVPSARAPLENKGINVALFSVSVTVSSFANGGLVPTNENMAMFSRNTGLLMLLTGQALAGNTLFPLFLRLLVWFLGRVTKLRGMELMNKNPEELHFSHMLPKLPTVYLSSKVIGLAATMTVLFCAVDWSSLVLHGLSTHEKLVNALFMAVNARHAGENSIDCSLISPAVLVLFIVMMYLPSSTTFSPPTGDDKARDEKVTQKRGSFIQNLVFSQLGCNIIFVMVVCITERRSIRNDPHKLLNV</sequence>
<evidence type="ECO:0000313" key="9">
    <source>
        <dbReference type="EMBL" id="TVU07725.1"/>
    </source>
</evidence>
<feature type="transmembrane region" description="Helical" evidence="8">
    <location>
        <begin position="20"/>
        <end position="36"/>
    </location>
</feature>
<dbReference type="GO" id="GO:0055075">
    <property type="term" value="P:potassium ion homeostasis"/>
    <property type="evidence" value="ECO:0007669"/>
    <property type="project" value="EnsemblPlants"/>
</dbReference>
<keyword evidence="6" id="KW-0406">Ion transport</keyword>
<feature type="transmembrane region" description="Helical" evidence="8">
    <location>
        <begin position="103"/>
        <end position="125"/>
    </location>
</feature>
<proteinExistence type="inferred from homology"/>
<evidence type="ECO:0000256" key="6">
    <source>
        <dbReference type="ARBA" id="ARBA00023065"/>
    </source>
</evidence>
<dbReference type="OrthoDB" id="9999863at2759"/>
<feature type="transmembrane region" description="Helical" evidence="8">
    <location>
        <begin position="256"/>
        <end position="283"/>
    </location>
</feature>
<dbReference type="EMBL" id="RWGY01000039">
    <property type="protein sequence ID" value="TVU07725.1"/>
    <property type="molecule type" value="Genomic_DNA"/>
</dbReference>
<protein>
    <submittedName>
        <fullName evidence="9">Uncharacterized protein</fullName>
    </submittedName>
</protein>
<dbReference type="InterPro" id="IPR003445">
    <property type="entry name" value="Cat_transpt"/>
</dbReference>
<keyword evidence="5 8" id="KW-1133">Transmembrane helix</keyword>
<evidence type="ECO:0000256" key="3">
    <source>
        <dbReference type="ARBA" id="ARBA00022448"/>
    </source>
</evidence>
<evidence type="ECO:0000256" key="4">
    <source>
        <dbReference type="ARBA" id="ARBA00022692"/>
    </source>
</evidence>
<keyword evidence="4 8" id="KW-0812">Transmembrane</keyword>
<dbReference type="AlphaFoldDB" id="A0A5J9T8K7"/>
<organism evidence="9 10">
    <name type="scientific">Eragrostis curvula</name>
    <name type="common">weeping love grass</name>
    <dbReference type="NCBI Taxonomy" id="38414"/>
    <lineage>
        <taxon>Eukaryota</taxon>
        <taxon>Viridiplantae</taxon>
        <taxon>Streptophyta</taxon>
        <taxon>Embryophyta</taxon>
        <taxon>Tracheophyta</taxon>
        <taxon>Spermatophyta</taxon>
        <taxon>Magnoliopsida</taxon>
        <taxon>Liliopsida</taxon>
        <taxon>Poales</taxon>
        <taxon>Poaceae</taxon>
        <taxon>PACMAD clade</taxon>
        <taxon>Chloridoideae</taxon>
        <taxon>Eragrostideae</taxon>
        <taxon>Eragrostidinae</taxon>
        <taxon>Eragrostis</taxon>
    </lineage>
</organism>
<dbReference type="Pfam" id="PF02386">
    <property type="entry name" value="TrkH"/>
    <property type="match status" value="1"/>
</dbReference>
<evidence type="ECO:0000256" key="7">
    <source>
        <dbReference type="ARBA" id="ARBA00023136"/>
    </source>
</evidence>
<evidence type="ECO:0000313" key="10">
    <source>
        <dbReference type="Proteomes" id="UP000324897"/>
    </source>
</evidence>
<evidence type="ECO:0000256" key="5">
    <source>
        <dbReference type="ARBA" id="ARBA00022989"/>
    </source>
</evidence>
<dbReference type="PANTHER" id="PTHR31064:SF25">
    <property type="entry name" value="CATION TRANSPORTER HKT2_1"/>
    <property type="match status" value="1"/>
</dbReference>
<keyword evidence="7 8" id="KW-0472">Membrane</keyword>
<feature type="transmembrane region" description="Helical" evidence="8">
    <location>
        <begin position="222"/>
        <end position="244"/>
    </location>
</feature>